<feature type="transmembrane region" description="Helical" evidence="1">
    <location>
        <begin position="12"/>
        <end position="30"/>
    </location>
</feature>
<organism evidence="2">
    <name type="scientific">Agave potexvirus 1</name>
    <dbReference type="NCBI Taxonomy" id="2794411"/>
    <lineage>
        <taxon>Viruses</taxon>
        <taxon>Riboviria</taxon>
        <taxon>Orthornavirae</taxon>
        <taxon>Kitrinoviricota</taxon>
        <taxon>Alsuviricetes</taxon>
        <taxon>Tymovirales</taxon>
        <taxon>Alphaflexiviridae</taxon>
        <taxon>Potexvirus</taxon>
    </lineage>
</organism>
<dbReference type="InterPro" id="IPR001896">
    <property type="entry name" value="Plant_vir_prot"/>
</dbReference>
<name>A0A7T5UFT9_9VIRU</name>
<evidence type="ECO:0000313" key="2">
    <source>
        <dbReference type="EMBL" id="QQG34615.1"/>
    </source>
</evidence>
<keyword evidence="1" id="KW-0472">Membrane</keyword>
<dbReference type="EMBL" id="MW328740">
    <property type="protein sequence ID" value="QQG34615.1"/>
    <property type="molecule type" value="Genomic_RNA"/>
</dbReference>
<keyword evidence="1" id="KW-0812">Transmembrane</keyword>
<keyword evidence="1" id="KW-1133">Transmembrane helix</keyword>
<dbReference type="Pfam" id="PF01307">
    <property type="entry name" value="Plant_vir_prot"/>
    <property type="match status" value="1"/>
</dbReference>
<sequence length="129" mass="14212">MPLVEPKSHHDTFFALAVGISLVLTAWVITRSTLPHTGDNIHSLPHGGHYRDGSKQITYCRPTKNHGHTAAISPWWALLLAISLPALIFFIERRHPDRLHHSCPLHPLEPTAAGLPNNPDGGINQYSGL</sequence>
<reference evidence="2" key="1">
    <citation type="submission" date="2020-11" db="EMBL/GenBank/DDBJ databases">
        <authorList>
            <person name="Bejerman N."/>
        </authorList>
    </citation>
    <scope>NUCLEOTIDE SEQUENCE</scope>
    <source>
        <strain evidence="2">Teq</strain>
    </source>
</reference>
<evidence type="ECO:0000256" key="1">
    <source>
        <dbReference type="SAM" id="Phobius"/>
    </source>
</evidence>
<proteinExistence type="predicted"/>
<protein>
    <submittedName>
        <fullName evidence="2">TGB2</fullName>
    </submittedName>
</protein>
<accession>A0A7T5UFT9</accession>
<feature type="transmembrane region" description="Helical" evidence="1">
    <location>
        <begin position="72"/>
        <end position="91"/>
    </location>
</feature>